<dbReference type="PANTHER" id="PTHR38042">
    <property type="entry name" value="UROPORPHYRINOGEN-III SYNTHASE, CHLOROPLASTIC"/>
    <property type="match status" value="1"/>
</dbReference>
<dbReference type="EC" id="4.2.1.75" evidence="3 9"/>
<dbReference type="EMBL" id="JACHET010000001">
    <property type="protein sequence ID" value="MBB6184481.1"/>
    <property type="molecule type" value="Genomic_DNA"/>
</dbReference>
<dbReference type="PANTHER" id="PTHR38042:SF1">
    <property type="entry name" value="UROPORPHYRINOGEN-III SYNTHASE, CHLOROPLASTIC"/>
    <property type="match status" value="1"/>
</dbReference>
<dbReference type="InterPro" id="IPR003754">
    <property type="entry name" value="4pyrrol_synth_uPrphyn_synth"/>
</dbReference>
<evidence type="ECO:0000313" key="11">
    <source>
        <dbReference type="EMBL" id="MBB6184481.1"/>
    </source>
</evidence>
<gene>
    <name evidence="11" type="ORF">HNQ86_001826</name>
</gene>
<accession>A0A841KP99</accession>
<comment type="function">
    <text evidence="6 9">Catalyzes cyclization of the linear tetrapyrrole, hydroxymethylbilane, to the macrocyclic uroporphyrinogen III.</text>
</comment>
<dbReference type="GO" id="GO:0006782">
    <property type="term" value="P:protoporphyrinogen IX biosynthetic process"/>
    <property type="evidence" value="ECO:0007669"/>
    <property type="project" value="UniProtKB-UniRule"/>
</dbReference>
<evidence type="ECO:0000256" key="7">
    <source>
        <dbReference type="ARBA" id="ARBA00040167"/>
    </source>
</evidence>
<dbReference type="AlphaFoldDB" id="A0A841KP99"/>
<keyword evidence="4 9" id="KW-0456">Lyase</keyword>
<dbReference type="Proteomes" id="UP000560000">
    <property type="component" value="Unassembled WGS sequence"/>
</dbReference>
<dbReference type="Pfam" id="PF02602">
    <property type="entry name" value="HEM4"/>
    <property type="match status" value="1"/>
</dbReference>
<reference evidence="11 12" key="1">
    <citation type="submission" date="2020-08" db="EMBL/GenBank/DDBJ databases">
        <title>Genomic Encyclopedia of Type Strains, Phase IV (KMG-IV): sequencing the most valuable type-strain genomes for metagenomic binning, comparative biology and taxonomic classification.</title>
        <authorList>
            <person name="Goeker M."/>
        </authorList>
    </citation>
    <scope>NUCLEOTIDE SEQUENCE [LARGE SCALE GENOMIC DNA]</scope>
    <source>
        <strain evidence="11 12">DSM 107085</strain>
    </source>
</reference>
<dbReference type="InterPro" id="IPR036108">
    <property type="entry name" value="4pyrrol_syn_uPrphyn_synt_sf"/>
</dbReference>
<dbReference type="CDD" id="cd06578">
    <property type="entry name" value="HemD"/>
    <property type="match status" value="1"/>
</dbReference>
<proteinExistence type="inferred from homology"/>
<evidence type="ECO:0000256" key="9">
    <source>
        <dbReference type="RuleBase" id="RU366031"/>
    </source>
</evidence>
<comment type="pathway">
    <text evidence="1 9">Porphyrin-containing compound metabolism; protoporphyrin-IX biosynthesis; coproporphyrinogen-III from 5-aminolevulinate: step 3/4.</text>
</comment>
<comment type="caution">
    <text evidence="11">The sequence shown here is derived from an EMBL/GenBank/DDBJ whole genome shotgun (WGS) entry which is preliminary data.</text>
</comment>
<evidence type="ECO:0000256" key="2">
    <source>
        <dbReference type="ARBA" id="ARBA00008133"/>
    </source>
</evidence>
<evidence type="ECO:0000256" key="3">
    <source>
        <dbReference type="ARBA" id="ARBA00013109"/>
    </source>
</evidence>
<dbReference type="InterPro" id="IPR039793">
    <property type="entry name" value="UROS/Hem4"/>
</dbReference>
<evidence type="ECO:0000256" key="1">
    <source>
        <dbReference type="ARBA" id="ARBA00004772"/>
    </source>
</evidence>
<evidence type="ECO:0000313" key="12">
    <source>
        <dbReference type="Proteomes" id="UP000560000"/>
    </source>
</evidence>
<comment type="catalytic activity">
    <reaction evidence="8 9">
        <text>hydroxymethylbilane = uroporphyrinogen III + H2O</text>
        <dbReference type="Rhea" id="RHEA:18965"/>
        <dbReference type="ChEBI" id="CHEBI:15377"/>
        <dbReference type="ChEBI" id="CHEBI:57308"/>
        <dbReference type="ChEBI" id="CHEBI:57845"/>
        <dbReference type="EC" id="4.2.1.75"/>
    </reaction>
</comment>
<dbReference type="RefSeq" id="WP_184655049.1">
    <property type="nucleotide sequence ID" value="NZ_JACHET010000001.1"/>
</dbReference>
<name>A0A841KP99_9GAMM</name>
<evidence type="ECO:0000256" key="4">
    <source>
        <dbReference type="ARBA" id="ARBA00023239"/>
    </source>
</evidence>
<protein>
    <recommendedName>
        <fullName evidence="7 9">Uroporphyrinogen-III synthase</fullName>
        <ecNumber evidence="3 9">4.2.1.75</ecNumber>
    </recommendedName>
</protein>
<organism evidence="11 12">
    <name type="scientific">Oleiagrimonas soli</name>
    <dbReference type="NCBI Taxonomy" id="1543381"/>
    <lineage>
        <taxon>Bacteria</taxon>
        <taxon>Pseudomonadati</taxon>
        <taxon>Pseudomonadota</taxon>
        <taxon>Gammaproteobacteria</taxon>
        <taxon>Lysobacterales</taxon>
        <taxon>Rhodanobacteraceae</taxon>
        <taxon>Oleiagrimonas</taxon>
    </lineage>
</organism>
<dbReference type="GO" id="GO:0004852">
    <property type="term" value="F:uroporphyrinogen-III synthase activity"/>
    <property type="evidence" value="ECO:0007669"/>
    <property type="project" value="UniProtKB-UniRule"/>
</dbReference>
<evidence type="ECO:0000256" key="6">
    <source>
        <dbReference type="ARBA" id="ARBA00037589"/>
    </source>
</evidence>
<evidence type="ECO:0000259" key="10">
    <source>
        <dbReference type="Pfam" id="PF02602"/>
    </source>
</evidence>
<dbReference type="SUPFAM" id="SSF69618">
    <property type="entry name" value="HemD-like"/>
    <property type="match status" value="1"/>
</dbReference>
<comment type="similarity">
    <text evidence="2 9">Belongs to the uroporphyrinogen-III synthase family.</text>
</comment>
<keyword evidence="5 9" id="KW-0627">Porphyrin biosynthesis</keyword>
<feature type="domain" description="Tetrapyrrole biosynthesis uroporphyrinogen III synthase" evidence="10">
    <location>
        <begin position="25"/>
        <end position="245"/>
    </location>
</feature>
<evidence type="ECO:0000256" key="5">
    <source>
        <dbReference type="ARBA" id="ARBA00023244"/>
    </source>
</evidence>
<dbReference type="Gene3D" id="3.40.50.10090">
    <property type="match status" value="2"/>
</dbReference>
<dbReference type="GO" id="GO:0006780">
    <property type="term" value="P:uroporphyrinogen III biosynthetic process"/>
    <property type="evidence" value="ECO:0007669"/>
    <property type="project" value="UniProtKB-UniRule"/>
</dbReference>
<sequence>MHPTAQTLAGVDIVITRPAGTARSLARQVRARGGEPHLLPGLSLHAAPEATARAAWRQAQNDDLLIFTSPAAVRFAMRLAPLRSQARVLAVGDGTRRALLRVGCAQAQSPPRDREHSEGLLQHPWLQSVRGLRVNLITAPGGRGVLAATLAERGAQVRETHVYERARPRLGRRHVDKVLALDASAWLLVTSAQALDHLLQGLPEVAVQRLRTCRVVVSSARLQRHVREAGFGEPVRAASASGADLLDAVAAHLSPR</sequence>
<evidence type="ECO:0000256" key="8">
    <source>
        <dbReference type="ARBA" id="ARBA00048617"/>
    </source>
</evidence>